<keyword evidence="1" id="KW-0521">NADP</keyword>
<gene>
    <name evidence="3" type="ORF">PGLA1383_LOCUS44557</name>
</gene>
<dbReference type="PANTHER" id="PTHR42748:SF7">
    <property type="entry name" value="NMRA LIKE REDOX SENSOR 1-RELATED"/>
    <property type="match status" value="1"/>
</dbReference>
<evidence type="ECO:0000313" key="4">
    <source>
        <dbReference type="Proteomes" id="UP000654075"/>
    </source>
</evidence>
<reference evidence="3" key="1">
    <citation type="submission" date="2021-02" db="EMBL/GenBank/DDBJ databases">
        <authorList>
            <person name="Dougan E. K."/>
            <person name="Rhodes N."/>
            <person name="Thang M."/>
            <person name="Chan C."/>
        </authorList>
    </citation>
    <scope>NUCLEOTIDE SEQUENCE</scope>
</reference>
<dbReference type="PANTHER" id="PTHR42748">
    <property type="entry name" value="NITROGEN METABOLITE REPRESSION PROTEIN NMRA FAMILY MEMBER"/>
    <property type="match status" value="1"/>
</dbReference>
<comment type="caution">
    <text evidence="3">The sequence shown here is derived from an EMBL/GenBank/DDBJ whole genome shotgun (WGS) entry which is preliminary data.</text>
</comment>
<feature type="domain" description="NmrA-like" evidence="2">
    <location>
        <begin position="11"/>
        <end position="170"/>
    </location>
</feature>
<dbReference type="InterPro" id="IPR008030">
    <property type="entry name" value="NmrA-like"/>
</dbReference>
<evidence type="ECO:0000256" key="1">
    <source>
        <dbReference type="ARBA" id="ARBA00022857"/>
    </source>
</evidence>
<dbReference type="Pfam" id="PF05368">
    <property type="entry name" value="NmrA"/>
    <property type="match status" value="1"/>
</dbReference>
<dbReference type="Proteomes" id="UP000654075">
    <property type="component" value="Unassembled WGS sequence"/>
</dbReference>
<dbReference type="EMBL" id="CAJNNV010029278">
    <property type="protein sequence ID" value="CAE8627840.1"/>
    <property type="molecule type" value="Genomic_DNA"/>
</dbReference>
<evidence type="ECO:0000259" key="2">
    <source>
        <dbReference type="Pfam" id="PF05368"/>
    </source>
</evidence>
<dbReference type="Gene3D" id="3.40.50.720">
    <property type="entry name" value="NAD(P)-binding Rossmann-like Domain"/>
    <property type="match status" value="1"/>
</dbReference>
<organism evidence="3 4">
    <name type="scientific">Polarella glacialis</name>
    <name type="common">Dinoflagellate</name>
    <dbReference type="NCBI Taxonomy" id="89957"/>
    <lineage>
        <taxon>Eukaryota</taxon>
        <taxon>Sar</taxon>
        <taxon>Alveolata</taxon>
        <taxon>Dinophyceae</taxon>
        <taxon>Suessiales</taxon>
        <taxon>Suessiaceae</taxon>
        <taxon>Polarella</taxon>
    </lineage>
</organism>
<dbReference type="GO" id="GO:0005634">
    <property type="term" value="C:nucleus"/>
    <property type="evidence" value="ECO:0007669"/>
    <property type="project" value="TreeGrafter"/>
</dbReference>
<evidence type="ECO:0000313" key="3">
    <source>
        <dbReference type="EMBL" id="CAE8627840.1"/>
    </source>
</evidence>
<dbReference type="OrthoDB" id="300709at2759"/>
<accession>A0A813GVY5</accession>
<keyword evidence="4" id="KW-1185">Reference proteome</keyword>
<protein>
    <recommendedName>
        <fullName evidence="2">NmrA-like domain-containing protein</fullName>
    </recommendedName>
</protein>
<sequence length="186" mass="20529">MNAQEDMPIDFTFMPFYYQNFFGMKPQKGKDGEYALYLPLAGKPSHMVSVDDCGIVIAPLFGRLPTMTKKTVPWSSEKGWPVLAPIASMLTADEIAEAFSEVCLKGAKVIAIEPPVDGWVQAGIAQGTPELVAKDFGNMFGFFQTDSYCNSRGEAFLECKGKMTDFKAWLETVKAALYPEVWAEAV</sequence>
<dbReference type="InterPro" id="IPR051164">
    <property type="entry name" value="NmrA-like_oxidored"/>
</dbReference>
<dbReference type="AlphaFoldDB" id="A0A813GVY5"/>
<name>A0A813GVY5_POLGL</name>
<proteinExistence type="predicted"/>